<sequence length="695" mass="79652">MGKPCEVSCRKALLKLDKRDMIKLPKAKSFPKRRGIPADVSDVAKIDGDISKLGEIKVIQITKVSNRLSSIWNSLMNKYHYLGSGPLCGAQIRYLIKSRYGWVGALSFSAASWALKDRDNFISWSVAARIKNLPYVLNNSRFLIIPGVNIPNLASHILGKCIRQLANDWQKRYNYRPVLLETFVDIKFKGTSYQAANWIKVGKSSGRRSTGKKVIYLYPLCPNWKEILNRKPKRGIIPPPDNPADWAEEEFGQVEFFDHRLNIRLQRLARDFFAAPGSLIPEASGGSIASTKAAYRFFNNKRVDMDELLKSHITMTKERIKEHNIILAVQDTTILNYTSHPATEGLGLINSIAKPRAKGLILHTTMAFTPEGCPLGLLDVQCWARTNPGKSKKRKELSVSEKESMKWIKSYRAVAEIQRSTDTTLVSIGDREADLYELFYEASLNKPELLIRASKGRKRRVEEEYLWDKMSQEPISGFCELFIPRKGLRLARTAKLEIRFSLVTLNPPRDKKLPPLKLYAVYVSETDYPIPLEWMLLTTVKVQNLTDAKKILKWYTRRWGIEVYHRTLKNGCRIEDRRLARAEDTKTCLAIDMVVAWRIFFLTMQGRKTPDIPCDKFLQEDQWKVLYTYINKTTTLPKEPPTLYQAIRMIAKLGGFLGRKSDKEPGTTTLWRGLQRLDNMVDFYKVIKPAQRAGP</sequence>
<dbReference type="GO" id="GO:0003677">
    <property type="term" value="F:DNA binding"/>
    <property type="evidence" value="ECO:0007669"/>
    <property type="project" value="InterPro"/>
</dbReference>
<dbReference type="InterPro" id="IPR025639">
    <property type="entry name" value="DruA"/>
</dbReference>
<feature type="domain" description="Transposase IS4-like" evidence="1">
    <location>
        <begin position="497"/>
        <end position="582"/>
    </location>
</feature>
<organism evidence="4 7">
    <name type="scientific">Candidatus Infernicultor aquiphilus</name>
    <dbReference type="NCBI Taxonomy" id="1805029"/>
    <lineage>
        <taxon>Bacteria</taxon>
        <taxon>Pseudomonadati</taxon>
        <taxon>Atribacterota</taxon>
        <taxon>Candidatus Phoenicimicrobiia</taxon>
        <taxon>Candidatus Pheonicimicrobiales</taxon>
        <taxon>Candidatus Phoenicimicrobiaceae</taxon>
        <taxon>Candidatus Infernicultor</taxon>
    </lineage>
</organism>
<dbReference type="EMBL" id="PFIP01000068">
    <property type="protein sequence ID" value="PIX34494.1"/>
    <property type="molecule type" value="Genomic_DNA"/>
</dbReference>
<dbReference type="InterPro" id="IPR038215">
    <property type="entry name" value="TN5-like_N_sf"/>
</dbReference>
<evidence type="ECO:0000313" key="5">
    <source>
        <dbReference type="EMBL" id="PIY32945.1"/>
    </source>
</evidence>
<dbReference type="Pfam" id="PF14706">
    <property type="entry name" value="Tnp_DNA_bind"/>
    <property type="match status" value="1"/>
</dbReference>
<dbReference type="Gene3D" id="3.90.350.10">
    <property type="entry name" value="Transposase Inhibitor Protein From Tn5, Chain A, domain 1"/>
    <property type="match status" value="1"/>
</dbReference>
<dbReference type="PANTHER" id="PTHR37319">
    <property type="entry name" value="TRANSPOSASE"/>
    <property type="match status" value="1"/>
</dbReference>
<dbReference type="Gene3D" id="1.10.246.40">
    <property type="entry name" value="Tn5 transposase, domain 1"/>
    <property type="match status" value="1"/>
</dbReference>
<dbReference type="Proteomes" id="UP000230646">
    <property type="component" value="Unassembled WGS sequence"/>
</dbReference>
<accession>A0A2M7K8Q5</accession>
<gene>
    <name evidence="5" type="ORF">COZ07_04000</name>
    <name evidence="4" type="ORF">COZ58_03765</name>
</gene>
<dbReference type="InterPro" id="IPR003201">
    <property type="entry name" value="Transposase_Tn5"/>
</dbReference>
<dbReference type="Gene3D" id="1.10.740.10">
    <property type="entry name" value="Transferase Inhibitor Protein From Tn5, Chain"/>
    <property type="match status" value="1"/>
</dbReference>
<dbReference type="Pfam" id="PF14236">
    <property type="entry name" value="DruA"/>
    <property type="match status" value="1"/>
</dbReference>
<dbReference type="InterPro" id="IPR014735">
    <property type="entry name" value="Transposase_Tn5-like_N"/>
</dbReference>
<name>A0A2M7K8Q5_9BACT</name>
<evidence type="ECO:0000259" key="2">
    <source>
        <dbReference type="Pfam" id="PF02281"/>
    </source>
</evidence>
<dbReference type="Pfam" id="PF01609">
    <property type="entry name" value="DDE_Tnp_1"/>
    <property type="match status" value="1"/>
</dbReference>
<evidence type="ECO:0000313" key="7">
    <source>
        <dbReference type="Proteomes" id="UP000231493"/>
    </source>
</evidence>
<protein>
    <recommendedName>
        <fullName evidence="8">IS4 family transposase</fullName>
    </recommendedName>
</protein>
<reference evidence="6 7" key="2">
    <citation type="submission" date="2017-09" db="EMBL/GenBank/DDBJ databases">
        <title>Depth-based differentiation of microbial function through sediment-hosted aquifers and enrichment of novel symbionts in the deep terrestrial subsurface.</title>
        <authorList>
            <person name="Probst A.J."/>
            <person name="Ladd B."/>
            <person name="Jarett J.K."/>
            <person name="Geller-Mcgrath D.E."/>
            <person name="Sieber C.M."/>
            <person name="Emerson J.B."/>
            <person name="Anantharaman K."/>
            <person name="Thomas B.C."/>
            <person name="Malmstrom R."/>
            <person name="Stieglmeier M."/>
            <person name="Klingl A."/>
            <person name="Woyke T."/>
            <person name="Ryan C.M."/>
            <person name="Banfield J.F."/>
        </authorList>
    </citation>
    <scope>NUCLEOTIDE SEQUENCE [LARGE SCALE GENOMIC DNA]</scope>
    <source>
        <strain evidence="5">CG_4_10_14_3_um_filter_34_13</strain>
    </source>
</reference>
<evidence type="ECO:0000259" key="3">
    <source>
        <dbReference type="Pfam" id="PF14706"/>
    </source>
</evidence>
<dbReference type="EMBL" id="PFKO01000147">
    <property type="protein sequence ID" value="PIY32945.1"/>
    <property type="molecule type" value="Genomic_DNA"/>
</dbReference>
<evidence type="ECO:0000259" key="1">
    <source>
        <dbReference type="Pfam" id="PF01609"/>
    </source>
</evidence>
<feature type="domain" description="Transposase Tn5-like N-terminal" evidence="3">
    <location>
        <begin position="244"/>
        <end position="303"/>
    </location>
</feature>
<dbReference type="AlphaFoldDB" id="A0A2M7K8Q5"/>
<accession>A0A2M7PQY4</accession>
<dbReference type="PANTHER" id="PTHR37319:SF1">
    <property type="entry name" value="TRANSPOSASE TN5 DIMERISATION DOMAIN-CONTAINING PROTEIN"/>
    <property type="match status" value="1"/>
</dbReference>
<dbReference type="GO" id="GO:0006313">
    <property type="term" value="P:DNA transposition"/>
    <property type="evidence" value="ECO:0007669"/>
    <property type="project" value="InterPro"/>
</dbReference>
<comment type="caution">
    <text evidence="4">The sequence shown here is derived from an EMBL/GenBank/DDBJ whole genome shotgun (WGS) entry which is preliminary data.</text>
</comment>
<dbReference type="InterPro" id="IPR054836">
    <property type="entry name" value="Tn5_transposase"/>
</dbReference>
<proteinExistence type="predicted"/>
<feature type="domain" description="Transposase Tn5 dimerisation" evidence="2">
    <location>
        <begin position="594"/>
        <end position="682"/>
    </location>
</feature>
<reference evidence="4" key="1">
    <citation type="submission" date="2017-09" db="EMBL/GenBank/DDBJ databases">
        <title>Depth-based differentiation of microbial function through sediment-hosted aquifers and enrichment of novel symbionts in the deep terrestrial subsurface.</title>
        <authorList>
            <person name="Probst A.J."/>
            <person name="Ladd B."/>
            <person name="Jarett J.K."/>
            <person name="Geller-Mcgrath D.E."/>
            <person name="Sieber C.M.K."/>
            <person name="Emerson J.B."/>
            <person name="Anantharaman K."/>
            <person name="Thomas B.C."/>
            <person name="Malmstrom R."/>
            <person name="Stieglmeier M."/>
            <person name="Klingl A."/>
            <person name="Woyke T."/>
            <person name="Ryan C.M."/>
            <person name="Banfield J.F."/>
        </authorList>
    </citation>
    <scope>NUCLEOTIDE SEQUENCE</scope>
    <source>
        <strain evidence="4">CG_4_8_14_3_um_filter_34_18</strain>
    </source>
</reference>
<dbReference type="GO" id="GO:0004803">
    <property type="term" value="F:transposase activity"/>
    <property type="evidence" value="ECO:0007669"/>
    <property type="project" value="InterPro"/>
</dbReference>
<dbReference type="InterPro" id="IPR014737">
    <property type="entry name" value="Transposase_Tn5-like_C"/>
</dbReference>
<dbReference type="SUPFAM" id="SSF53098">
    <property type="entry name" value="Ribonuclease H-like"/>
    <property type="match status" value="1"/>
</dbReference>
<evidence type="ECO:0008006" key="8">
    <source>
        <dbReference type="Google" id="ProtNLM"/>
    </source>
</evidence>
<evidence type="ECO:0000313" key="6">
    <source>
        <dbReference type="Proteomes" id="UP000230646"/>
    </source>
</evidence>
<dbReference type="InterPro" id="IPR002559">
    <property type="entry name" value="Transposase_11"/>
</dbReference>
<dbReference type="NCBIfam" id="NF033590">
    <property type="entry name" value="transpos_IS4_3"/>
    <property type="match status" value="1"/>
</dbReference>
<dbReference type="InterPro" id="IPR047768">
    <property type="entry name" value="Tn5p-like"/>
</dbReference>
<dbReference type="InterPro" id="IPR012337">
    <property type="entry name" value="RNaseH-like_sf"/>
</dbReference>
<dbReference type="Proteomes" id="UP000231493">
    <property type="component" value="Unassembled WGS sequence"/>
</dbReference>
<evidence type="ECO:0000313" key="4">
    <source>
        <dbReference type="EMBL" id="PIX34494.1"/>
    </source>
</evidence>
<dbReference type="Pfam" id="PF02281">
    <property type="entry name" value="Dimer_Tnp_Tn5"/>
    <property type="match status" value="1"/>
</dbReference>